<feature type="transmembrane region" description="Helical" evidence="1">
    <location>
        <begin position="69"/>
        <end position="88"/>
    </location>
</feature>
<dbReference type="RefSeq" id="WP_140621282.1">
    <property type="nucleotide sequence ID" value="NZ_VFRQ01000004.1"/>
</dbReference>
<feature type="transmembrane region" description="Helical" evidence="1">
    <location>
        <begin position="12"/>
        <end position="32"/>
    </location>
</feature>
<keyword evidence="3" id="KW-1185">Reference proteome</keyword>
<sequence length="221" mass="25092">MMEFYLREVYPWLIKASTYSFLIPLVAGFILLPKRKSRLFRLLLFYAGFIGLGEVVSQLTVFLGTNNNLWLGHLFTPLDFLLLATIYYFSFEKRLIRRSIQVMVAVVVGFSASSVLWGEAITQMNSQPRMLAGLLLLCMAVLYLYQLISKPNYVFVDRDPIFVLSAGVIVFQAGTAMAYNLFNEALAESYDAARMCLSVILVLNILFRVVLMMAIRRAPVV</sequence>
<organism evidence="2 3">
    <name type="scientific">Pontibacter mangrovi</name>
    <dbReference type="NCBI Taxonomy" id="2589816"/>
    <lineage>
        <taxon>Bacteria</taxon>
        <taxon>Pseudomonadati</taxon>
        <taxon>Bacteroidota</taxon>
        <taxon>Cytophagia</taxon>
        <taxon>Cytophagales</taxon>
        <taxon>Hymenobacteraceae</taxon>
        <taxon>Pontibacter</taxon>
    </lineage>
</organism>
<reference evidence="2 3" key="1">
    <citation type="submission" date="2019-06" db="EMBL/GenBank/DDBJ databases">
        <title>A novel bacterium of genus Pontibacter, isolated from marine sediment.</title>
        <authorList>
            <person name="Huang H."/>
            <person name="Mo K."/>
            <person name="Hu Y."/>
        </authorList>
    </citation>
    <scope>NUCLEOTIDE SEQUENCE [LARGE SCALE GENOMIC DNA]</scope>
    <source>
        <strain evidence="2 3">HB172049</strain>
    </source>
</reference>
<dbReference type="AlphaFoldDB" id="A0A501WB17"/>
<comment type="caution">
    <text evidence="2">The sequence shown here is derived from an EMBL/GenBank/DDBJ whole genome shotgun (WGS) entry which is preliminary data.</text>
</comment>
<keyword evidence="1" id="KW-0812">Transmembrane</keyword>
<dbReference type="EMBL" id="VFRQ01000004">
    <property type="protein sequence ID" value="TPE44391.1"/>
    <property type="molecule type" value="Genomic_DNA"/>
</dbReference>
<feature type="transmembrane region" description="Helical" evidence="1">
    <location>
        <begin position="130"/>
        <end position="148"/>
    </location>
</feature>
<evidence type="ECO:0000256" key="1">
    <source>
        <dbReference type="SAM" id="Phobius"/>
    </source>
</evidence>
<feature type="transmembrane region" description="Helical" evidence="1">
    <location>
        <begin position="160"/>
        <end position="180"/>
    </location>
</feature>
<accession>A0A501WB17</accession>
<feature type="transmembrane region" description="Helical" evidence="1">
    <location>
        <begin position="192"/>
        <end position="215"/>
    </location>
</feature>
<feature type="transmembrane region" description="Helical" evidence="1">
    <location>
        <begin position="100"/>
        <end position="118"/>
    </location>
</feature>
<proteinExistence type="predicted"/>
<name>A0A501WB17_9BACT</name>
<gene>
    <name evidence="2" type="ORF">FJM65_09585</name>
</gene>
<keyword evidence="1" id="KW-0472">Membrane</keyword>
<evidence type="ECO:0000313" key="2">
    <source>
        <dbReference type="EMBL" id="TPE44391.1"/>
    </source>
</evidence>
<dbReference type="OrthoDB" id="851298at2"/>
<evidence type="ECO:0000313" key="3">
    <source>
        <dbReference type="Proteomes" id="UP000316727"/>
    </source>
</evidence>
<keyword evidence="1" id="KW-1133">Transmembrane helix</keyword>
<feature type="transmembrane region" description="Helical" evidence="1">
    <location>
        <begin position="44"/>
        <end position="63"/>
    </location>
</feature>
<protein>
    <submittedName>
        <fullName evidence="2">Uncharacterized protein</fullName>
    </submittedName>
</protein>
<dbReference type="Proteomes" id="UP000316727">
    <property type="component" value="Unassembled WGS sequence"/>
</dbReference>